<proteinExistence type="predicted"/>
<keyword evidence="4" id="KW-0597">Phosphoprotein</keyword>
<feature type="domain" description="EGF-like" evidence="24">
    <location>
        <begin position="296"/>
        <end position="329"/>
    </location>
</feature>
<evidence type="ECO:0000256" key="16">
    <source>
        <dbReference type="ARBA" id="ARBA00047558"/>
    </source>
</evidence>
<evidence type="ECO:0000256" key="13">
    <source>
        <dbReference type="ARBA" id="ARBA00023136"/>
    </source>
</evidence>
<dbReference type="Pfam" id="PF00069">
    <property type="entry name" value="Pkinase"/>
    <property type="match status" value="1"/>
</dbReference>
<dbReference type="Proteomes" id="UP001567538">
    <property type="component" value="Unassembled WGS sequence"/>
</dbReference>
<feature type="chain" id="PRO_5044882020" evidence="22">
    <location>
        <begin position="27"/>
        <end position="751"/>
    </location>
</feature>
<dbReference type="GO" id="GO:0016020">
    <property type="term" value="C:membrane"/>
    <property type="evidence" value="ECO:0007669"/>
    <property type="project" value="UniProtKB-SubCell"/>
</dbReference>
<dbReference type="PANTHER" id="PTHR27005:SF283">
    <property type="entry name" value="OS02G0633066 PROTEIN"/>
    <property type="match status" value="1"/>
</dbReference>
<keyword evidence="26" id="KW-1185">Reference proteome</keyword>
<evidence type="ECO:0000256" key="21">
    <source>
        <dbReference type="SAM" id="Phobius"/>
    </source>
</evidence>
<keyword evidence="10" id="KW-0418">Kinase</keyword>
<evidence type="ECO:0000256" key="15">
    <source>
        <dbReference type="ARBA" id="ARBA00023180"/>
    </source>
</evidence>
<dbReference type="Gene3D" id="3.30.200.20">
    <property type="entry name" value="Phosphorylase Kinase, domain 1"/>
    <property type="match status" value="1"/>
</dbReference>
<dbReference type="InterPro" id="IPR045274">
    <property type="entry name" value="WAK-like"/>
</dbReference>
<dbReference type="InterPro" id="IPR011009">
    <property type="entry name" value="Kinase-like_dom_sf"/>
</dbReference>
<dbReference type="SUPFAM" id="SSF56112">
    <property type="entry name" value="Protein kinase-like (PK-like)"/>
    <property type="match status" value="1"/>
</dbReference>
<evidence type="ECO:0000256" key="20">
    <source>
        <dbReference type="PROSITE-ProRule" id="PRU10141"/>
    </source>
</evidence>
<evidence type="ECO:0000256" key="7">
    <source>
        <dbReference type="ARBA" id="ARBA00022729"/>
    </source>
</evidence>
<dbReference type="PROSITE" id="PS00010">
    <property type="entry name" value="ASX_HYDROXYL"/>
    <property type="match status" value="1"/>
</dbReference>
<dbReference type="InterPro" id="IPR017441">
    <property type="entry name" value="Protein_kinase_ATP_BS"/>
</dbReference>
<dbReference type="InterPro" id="IPR018097">
    <property type="entry name" value="EGF_Ca-bd_CS"/>
</dbReference>
<dbReference type="PANTHER" id="PTHR27005">
    <property type="entry name" value="WALL-ASSOCIATED RECEPTOR KINASE-LIKE 21"/>
    <property type="match status" value="1"/>
</dbReference>
<comment type="catalytic activity">
    <reaction evidence="17">
        <text>L-threonyl-[protein] + ATP = O-phospho-L-threonyl-[protein] + ADP + H(+)</text>
        <dbReference type="Rhea" id="RHEA:46608"/>
        <dbReference type="Rhea" id="RHEA-COMP:11060"/>
        <dbReference type="Rhea" id="RHEA-COMP:11605"/>
        <dbReference type="ChEBI" id="CHEBI:15378"/>
        <dbReference type="ChEBI" id="CHEBI:30013"/>
        <dbReference type="ChEBI" id="CHEBI:30616"/>
        <dbReference type="ChEBI" id="CHEBI:61977"/>
        <dbReference type="ChEBI" id="CHEBI:456216"/>
    </reaction>
</comment>
<evidence type="ECO:0000313" key="26">
    <source>
        <dbReference type="Proteomes" id="UP001567538"/>
    </source>
</evidence>
<feature type="binding site" evidence="20">
    <location>
        <position position="449"/>
    </location>
    <ligand>
        <name>ATP</name>
        <dbReference type="ChEBI" id="CHEBI:30616"/>
    </ligand>
</feature>
<dbReference type="FunFam" id="2.10.25.10:FF:000038">
    <property type="entry name" value="Fibrillin 2"/>
    <property type="match status" value="1"/>
</dbReference>
<keyword evidence="11 20" id="KW-0067">ATP-binding</keyword>
<dbReference type="InterPro" id="IPR001881">
    <property type="entry name" value="EGF-like_Ca-bd_dom"/>
</dbReference>
<keyword evidence="13 21" id="KW-0472">Membrane</keyword>
<evidence type="ECO:0000256" key="1">
    <source>
        <dbReference type="ARBA" id="ARBA00004479"/>
    </source>
</evidence>
<dbReference type="SMART" id="SM00220">
    <property type="entry name" value="S_TKc"/>
    <property type="match status" value="1"/>
</dbReference>
<comment type="caution">
    <text evidence="19">Lacks conserved residue(s) required for the propagation of feature annotation.</text>
</comment>
<evidence type="ECO:0000256" key="6">
    <source>
        <dbReference type="ARBA" id="ARBA00022692"/>
    </source>
</evidence>
<dbReference type="FunFam" id="1.10.510.10:FF:000084">
    <property type="entry name" value="Wall-associated receptor kinase 2"/>
    <property type="match status" value="1"/>
</dbReference>
<evidence type="ECO:0000256" key="2">
    <source>
        <dbReference type="ARBA" id="ARBA00022527"/>
    </source>
</evidence>
<evidence type="ECO:0000256" key="3">
    <source>
        <dbReference type="ARBA" id="ARBA00022536"/>
    </source>
</evidence>
<dbReference type="PROSITE" id="PS01187">
    <property type="entry name" value="EGF_CA"/>
    <property type="match status" value="1"/>
</dbReference>
<evidence type="ECO:0000313" key="25">
    <source>
        <dbReference type="EMBL" id="KAL1543574.1"/>
    </source>
</evidence>
<dbReference type="AlphaFoldDB" id="A0ABD1GHH4"/>
<keyword evidence="14" id="KW-1015">Disulfide bond</keyword>
<dbReference type="PROSITE" id="PS00107">
    <property type="entry name" value="PROTEIN_KINASE_ATP"/>
    <property type="match status" value="1"/>
</dbReference>
<dbReference type="InterPro" id="IPR000152">
    <property type="entry name" value="EGF-type_Asp/Asn_hydroxyl_site"/>
</dbReference>
<keyword evidence="2" id="KW-0723">Serine/threonine-protein kinase</keyword>
<sequence>MSHALFPSVFLFFLLLLLSLTPSTTSSSVAKPNCESKCGNITVPYPFGIGLTSGCSISPWFAVNCNSSFDPPKPFIADSNIEISGISHNELRVKNWLASACFDRSGAKTLALEIAWISLGSKSPYTFSDKNMFTVIGCQEMALVRGTLGRQYTGGCITVCSSRDDLIEGECTGVGCCQTVLPKGLKDFNATLKPIGNHTAIWSFDPCGHAFLGDAGTYRFSIEDLSDPGFRDRTIENVPVVLDFTVGEGSCKGAKESSGFACLDNSECVDSEGGGYRCLCRQGFDGNPYLSPGCTDIDECESDPCDELAVCKNVNGTFNCACKKGYSGDGKKTGRGCMKKSESSTTKVSLGVSFGLLALAIGMVVIIFGVKKRKLMKQREKFFVQNGGVLLKQQISSNEQSMKLTKIFTAEELEKATNSYAEERILGKGGYGTVYKGILRDHQVVAIKKSKVMDQTQIEQFINEVIILTQVNHRNVVKLLGCCLEADVPLLVYEYVSNNTLFHHIHNSEGMPWFSWDNRLRIAAEAAGALSYLHSAAGMPIIHRDVKSPNILLDEYYTAKIADFGASRLVPVDQTMVSTLVQGTLGYLDPEYFHTGQLTEKSDVYSFGVVLAELMTARKPLSNTKNDQEKSLATFFVVAMKEDRLFQILDPRVLKEGSIKQVQDVAKLVKRCVKMNSEDRPTMKEVAMELEGLRKLSKHPWTGQQLEEEGVPLMSEQQSDLYAVPEPMSSDFSIGQHSLDSRMIHPINSPR</sequence>
<comment type="caution">
    <text evidence="25">The sequence shown here is derived from an EMBL/GenBank/DDBJ whole genome shotgun (WGS) entry which is preliminary data.</text>
</comment>
<evidence type="ECO:0000256" key="11">
    <source>
        <dbReference type="ARBA" id="ARBA00022840"/>
    </source>
</evidence>
<feature type="transmembrane region" description="Helical" evidence="21">
    <location>
        <begin position="348"/>
        <end position="370"/>
    </location>
</feature>
<dbReference type="SMART" id="SM00181">
    <property type="entry name" value="EGF"/>
    <property type="match status" value="2"/>
</dbReference>
<accession>A0ABD1GHH4</accession>
<comment type="catalytic activity">
    <reaction evidence="16">
        <text>L-seryl-[protein] + ATP = O-phospho-L-seryl-[protein] + ADP + H(+)</text>
        <dbReference type="Rhea" id="RHEA:17989"/>
        <dbReference type="Rhea" id="RHEA-COMP:9863"/>
        <dbReference type="Rhea" id="RHEA-COMP:11604"/>
        <dbReference type="ChEBI" id="CHEBI:15378"/>
        <dbReference type="ChEBI" id="CHEBI:29999"/>
        <dbReference type="ChEBI" id="CHEBI:30616"/>
        <dbReference type="ChEBI" id="CHEBI:83421"/>
        <dbReference type="ChEBI" id="CHEBI:456216"/>
    </reaction>
</comment>
<dbReference type="SUPFAM" id="SSF57196">
    <property type="entry name" value="EGF/Laminin"/>
    <property type="match status" value="1"/>
</dbReference>
<name>A0ABD1GHH4_SALDI</name>
<keyword evidence="7 22" id="KW-0732">Signal</keyword>
<keyword evidence="3 19" id="KW-0245">EGF-like domain</keyword>
<keyword evidence="12 21" id="KW-1133">Transmembrane helix</keyword>
<feature type="domain" description="Protein kinase" evidence="23">
    <location>
        <begin position="420"/>
        <end position="702"/>
    </location>
</feature>
<dbReference type="InterPro" id="IPR000742">
    <property type="entry name" value="EGF"/>
</dbReference>
<dbReference type="PROSITE" id="PS50011">
    <property type="entry name" value="PROTEIN_KINASE_DOM"/>
    <property type="match status" value="1"/>
</dbReference>
<dbReference type="PROSITE" id="PS50026">
    <property type="entry name" value="EGF_3"/>
    <property type="match status" value="2"/>
</dbReference>
<keyword evidence="6 21" id="KW-0812">Transmembrane</keyword>
<evidence type="ECO:0000256" key="14">
    <source>
        <dbReference type="ARBA" id="ARBA00023157"/>
    </source>
</evidence>
<evidence type="ECO:0000256" key="10">
    <source>
        <dbReference type="ARBA" id="ARBA00022777"/>
    </source>
</evidence>
<dbReference type="Pfam" id="PF13947">
    <property type="entry name" value="GUB_WAK_bind"/>
    <property type="match status" value="1"/>
</dbReference>
<keyword evidence="9 20" id="KW-0547">Nucleotide-binding</keyword>
<evidence type="ECO:0000256" key="12">
    <source>
        <dbReference type="ARBA" id="ARBA00022989"/>
    </source>
</evidence>
<dbReference type="GO" id="GO:0004674">
    <property type="term" value="F:protein serine/threonine kinase activity"/>
    <property type="evidence" value="ECO:0007669"/>
    <property type="project" value="UniProtKB-KW"/>
</dbReference>
<evidence type="ECO:0000256" key="22">
    <source>
        <dbReference type="SAM" id="SignalP"/>
    </source>
</evidence>
<dbReference type="Gene3D" id="1.10.510.10">
    <property type="entry name" value="Transferase(Phosphotransferase) domain 1"/>
    <property type="match status" value="1"/>
</dbReference>
<comment type="function">
    <text evidence="18">Serine/threonine-protein kinase that may function as a signaling receptor of extracellular matrix component. Binding to pectin may have significance in the control of cell expansion, morphogenesis and development.</text>
</comment>
<dbReference type="Gene3D" id="2.10.25.10">
    <property type="entry name" value="Laminin"/>
    <property type="match status" value="2"/>
</dbReference>
<dbReference type="SMART" id="SM00179">
    <property type="entry name" value="EGF_CA"/>
    <property type="match status" value="2"/>
</dbReference>
<reference evidence="25 26" key="1">
    <citation type="submission" date="2024-06" db="EMBL/GenBank/DDBJ databases">
        <title>A chromosome level genome sequence of Diviner's sage (Salvia divinorum).</title>
        <authorList>
            <person name="Ford S.A."/>
            <person name="Ro D.-K."/>
            <person name="Ness R.W."/>
            <person name="Phillips M.A."/>
        </authorList>
    </citation>
    <scope>NUCLEOTIDE SEQUENCE [LARGE SCALE GENOMIC DNA]</scope>
    <source>
        <strain evidence="25">SAF-2024a</strain>
        <tissue evidence="25">Leaf</tissue>
    </source>
</reference>
<dbReference type="CDD" id="cd00054">
    <property type="entry name" value="EGF_CA"/>
    <property type="match status" value="2"/>
</dbReference>
<evidence type="ECO:0000256" key="4">
    <source>
        <dbReference type="ARBA" id="ARBA00022553"/>
    </source>
</evidence>
<dbReference type="InterPro" id="IPR025287">
    <property type="entry name" value="WAK_GUB"/>
</dbReference>
<dbReference type="InterPro" id="IPR008271">
    <property type="entry name" value="Ser/Thr_kinase_AS"/>
</dbReference>
<evidence type="ECO:0000259" key="24">
    <source>
        <dbReference type="PROSITE" id="PS50026"/>
    </source>
</evidence>
<dbReference type="GO" id="GO:0005524">
    <property type="term" value="F:ATP binding"/>
    <property type="evidence" value="ECO:0007669"/>
    <property type="project" value="UniProtKB-UniRule"/>
</dbReference>
<evidence type="ECO:0000256" key="9">
    <source>
        <dbReference type="ARBA" id="ARBA00022741"/>
    </source>
</evidence>
<evidence type="ECO:0000256" key="17">
    <source>
        <dbReference type="ARBA" id="ARBA00047951"/>
    </source>
</evidence>
<keyword evidence="8" id="KW-0677">Repeat</keyword>
<gene>
    <name evidence="25" type="ORF">AAHA92_20532</name>
</gene>
<dbReference type="InterPro" id="IPR000719">
    <property type="entry name" value="Prot_kinase_dom"/>
</dbReference>
<dbReference type="CDD" id="cd14066">
    <property type="entry name" value="STKc_IRAK"/>
    <property type="match status" value="1"/>
</dbReference>
<feature type="signal peptide" evidence="22">
    <location>
        <begin position="1"/>
        <end position="26"/>
    </location>
</feature>
<comment type="subcellular location">
    <subcellularLocation>
        <location evidence="1">Membrane</location>
        <topology evidence="1">Single-pass type I membrane protein</topology>
    </subcellularLocation>
</comment>
<evidence type="ECO:0000256" key="5">
    <source>
        <dbReference type="ARBA" id="ARBA00022679"/>
    </source>
</evidence>
<protein>
    <submittedName>
        <fullName evidence="25">Wall-associated receptor kinase 2-like</fullName>
    </submittedName>
</protein>
<dbReference type="FunFam" id="3.30.200.20:FF:000043">
    <property type="entry name" value="Wall-associated receptor kinase 2"/>
    <property type="match status" value="1"/>
</dbReference>
<evidence type="ECO:0000256" key="19">
    <source>
        <dbReference type="PROSITE-ProRule" id="PRU00076"/>
    </source>
</evidence>
<organism evidence="25 26">
    <name type="scientific">Salvia divinorum</name>
    <name type="common">Maria pastora</name>
    <name type="synonym">Diviner's sage</name>
    <dbReference type="NCBI Taxonomy" id="28513"/>
    <lineage>
        <taxon>Eukaryota</taxon>
        <taxon>Viridiplantae</taxon>
        <taxon>Streptophyta</taxon>
        <taxon>Embryophyta</taxon>
        <taxon>Tracheophyta</taxon>
        <taxon>Spermatophyta</taxon>
        <taxon>Magnoliopsida</taxon>
        <taxon>eudicotyledons</taxon>
        <taxon>Gunneridae</taxon>
        <taxon>Pentapetalae</taxon>
        <taxon>asterids</taxon>
        <taxon>lamiids</taxon>
        <taxon>Lamiales</taxon>
        <taxon>Lamiaceae</taxon>
        <taxon>Nepetoideae</taxon>
        <taxon>Mentheae</taxon>
        <taxon>Salviinae</taxon>
        <taxon>Salvia</taxon>
        <taxon>Salvia subgen. Calosphace</taxon>
    </lineage>
</organism>
<evidence type="ECO:0000256" key="18">
    <source>
        <dbReference type="ARBA" id="ARBA00058961"/>
    </source>
</evidence>
<dbReference type="InterPro" id="IPR024731">
    <property type="entry name" value="NELL2-like_EGF"/>
</dbReference>
<keyword evidence="15" id="KW-0325">Glycoprotein</keyword>
<dbReference type="EMBL" id="JBEAFC010000008">
    <property type="protein sequence ID" value="KAL1543574.1"/>
    <property type="molecule type" value="Genomic_DNA"/>
</dbReference>
<evidence type="ECO:0000256" key="8">
    <source>
        <dbReference type="ARBA" id="ARBA00022737"/>
    </source>
</evidence>
<dbReference type="Pfam" id="PF12947">
    <property type="entry name" value="EGF_3"/>
    <property type="match status" value="1"/>
</dbReference>
<keyword evidence="5" id="KW-0808">Transferase</keyword>
<dbReference type="PROSITE" id="PS00108">
    <property type="entry name" value="PROTEIN_KINASE_ST"/>
    <property type="match status" value="1"/>
</dbReference>
<evidence type="ECO:0000259" key="23">
    <source>
        <dbReference type="PROSITE" id="PS50011"/>
    </source>
</evidence>
<feature type="domain" description="EGF-like" evidence="24">
    <location>
        <begin position="253"/>
        <end position="295"/>
    </location>
</feature>